<accession>A0A1U7V758</accession>
<dbReference type="InterPro" id="IPR038804">
    <property type="entry name" value="RGF3"/>
</dbReference>
<evidence type="ECO:0000313" key="4">
    <source>
        <dbReference type="RefSeq" id="XP_009757580.1"/>
    </source>
</evidence>
<dbReference type="GO" id="GO:0008083">
    <property type="term" value="F:growth factor activity"/>
    <property type="evidence" value="ECO:0007669"/>
    <property type="project" value="InterPro"/>
</dbReference>
<keyword evidence="3" id="KW-1185">Reference proteome</keyword>
<evidence type="ECO:0000256" key="1">
    <source>
        <dbReference type="SAM" id="MobiDB-lite"/>
    </source>
</evidence>
<sequence length="158" mass="17725">MVSLSFSSFMLVLFFIFPAIKVSIAHTDQAKQTFVMVREAENGFAMELARSHQSVEKVLLNTRRMDGRKMLIERRNMKKVEGSIKTEEDSKNSGNNIGSANPIGNSRKNLHHQDQMQCDNGESLNMMNKDYSGGPGSGSKPRHKPPINNYQPFHGSNP</sequence>
<dbReference type="RefSeq" id="XP_009757580.1">
    <property type="nucleotide sequence ID" value="XM_009759278.1"/>
</dbReference>
<evidence type="ECO:0000313" key="3">
    <source>
        <dbReference type="Proteomes" id="UP000189701"/>
    </source>
</evidence>
<evidence type="ECO:0000256" key="2">
    <source>
        <dbReference type="SAM" id="SignalP"/>
    </source>
</evidence>
<feature type="region of interest" description="Disordered" evidence="1">
    <location>
        <begin position="76"/>
        <end position="158"/>
    </location>
</feature>
<dbReference type="eggNOG" id="ENOG502R7ZQ">
    <property type="taxonomic scope" value="Eukaryota"/>
</dbReference>
<dbReference type="OrthoDB" id="1288142at2759"/>
<name>A0A1U7V758_NICSY</name>
<dbReference type="KEGG" id="nsy:104210383"/>
<dbReference type="GO" id="GO:0010082">
    <property type="term" value="P:regulation of root meristem growth"/>
    <property type="evidence" value="ECO:0007669"/>
    <property type="project" value="InterPro"/>
</dbReference>
<proteinExistence type="predicted"/>
<feature type="compositionally biased region" description="Basic and acidic residues" evidence="1">
    <location>
        <begin position="76"/>
        <end position="91"/>
    </location>
</feature>
<protein>
    <submittedName>
        <fullName evidence="4">Uncharacterized protein LOC104210383 isoform X1</fullName>
    </submittedName>
</protein>
<reference evidence="3" key="1">
    <citation type="journal article" date="2013" name="Genome Biol.">
        <title>Reference genomes and transcriptomes of Nicotiana sylvestris and Nicotiana tomentosiformis.</title>
        <authorList>
            <person name="Sierro N."/>
            <person name="Battey J.N."/>
            <person name="Ouadi S."/>
            <person name="Bovet L."/>
            <person name="Goepfert S."/>
            <person name="Bakaher N."/>
            <person name="Peitsch M.C."/>
            <person name="Ivanov N.V."/>
        </authorList>
    </citation>
    <scope>NUCLEOTIDE SEQUENCE [LARGE SCALE GENOMIC DNA]</scope>
</reference>
<dbReference type="AlphaFoldDB" id="A0A1U7V758"/>
<keyword evidence="2" id="KW-0732">Signal</keyword>
<dbReference type="PANTHER" id="PTHR36313">
    <property type="entry name" value="ROOT MERISTEM GROWTH FACTOR 2"/>
    <property type="match status" value="1"/>
</dbReference>
<organism evidence="3 4">
    <name type="scientific">Nicotiana sylvestris</name>
    <name type="common">Wood tobacco</name>
    <name type="synonym">South American tobacco</name>
    <dbReference type="NCBI Taxonomy" id="4096"/>
    <lineage>
        <taxon>Eukaryota</taxon>
        <taxon>Viridiplantae</taxon>
        <taxon>Streptophyta</taxon>
        <taxon>Embryophyta</taxon>
        <taxon>Tracheophyta</taxon>
        <taxon>Spermatophyta</taxon>
        <taxon>Magnoliopsida</taxon>
        <taxon>eudicotyledons</taxon>
        <taxon>Gunneridae</taxon>
        <taxon>Pentapetalae</taxon>
        <taxon>asterids</taxon>
        <taxon>lamiids</taxon>
        <taxon>Solanales</taxon>
        <taxon>Solanaceae</taxon>
        <taxon>Nicotianoideae</taxon>
        <taxon>Nicotianeae</taxon>
        <taxon>Nicotiana</taxon>
    </lineage>
</organism>
<feature type="compositionally biased region" description="Polar residues" evidence="1">
    <location>
        <begin position="148"/>
        <end position="158"/>
    </location>
</feature>
<dbReference type="Proteomes" id="UP000189701">
    <property type="component" value="Unplaced"/>
</dbReference>
<feature type="compositionally biased region" description="Polar residues" evidence="1">
    <location>
        <begin position="92"/>
        <end position="107"/>
    </location>
</feature>
<dbReference type="PANTHER" id="PTHR36313:SF3">
    <property type="match status" value="1"/>
</dbReference>
<feature type="signal peptide" evidence="2">
    <location>
        <begin position="1"/>
        <end position="25"/>
    </location>
</feature>
<reference evidence="4" key="2">
    <citation type="submission" date="2025-08" db="UniProtKB">
        <authorList>
            <consortium name="RefSeq"/>
        </authorList>
    </citation>
    <scope>IDENTIFICATION</scope>
    <source>
        <tissue evidence="4">Leaf</tissue>
    </source>
</reference>
<feature type="chain" id="PRO_5010516474" evidence="2">
    <location>
        <begin position="26"/>
        <end position="158"/>
    </location>
</feature>
<dbReference type="GeneID" id="104210383"/>
<gene>
    <name evidence="4" type="primary">LOC104210383</name>
</gene>
<feature type="compositionally biased region" description="Polar residues" evidence="1">
    <location>
        <begin position="115"/>
        <end position="126"/>
    </location>
</feature>